<evidence type="ECO:0000313" key="1">
    <source>
        <dbReference type="EMBL" id="UQC75343.1"/>
    </source>
</evidence>
<dbReference type="RefSeq" id="XP_049136989.1">
    <property type="nucleotide sequence ID" value="XM_049281032.1"/>
</dbReference>
<name>A0A9Q8SE23_9PEZI</name>
<proteinExistence type="predicted"/>
<protein>
    <submittedName>
        <fullName evidence="1">Uncharacterized protein</fullName>
    </submittedName>
</protein>
<dbReference type="GeneID" id="73336042"/>
<evidence type="ECO:0000313" key="2">
    <source>
        <dbReference type="Proteomes" id="UP000830671"/>
    </source>
</evidence>
<accession>A0A9Q8SE23</accession>
<sequence length="235" mass="26793">MDWLTGSRFPAARFEPILSFCQIPHPSAVQSSTFFKVQPLYASLDTCERTLHIHTATFPGPTYHGSLLAQHVFPKSKIRGRLHVKIPYLLQNNLDATHMPEAQPNPEPSTWLDIPPRPEPLSPLPLLRFLPTLTCSIRCIDVHQSLDHSWQHRSLSKVYEAGRSHRLQITRYHGSKLMDHAWPHGPLSVACQRSHPSDKTDAVRMQYGYIALYEFIQKPMGERAGEPPDYFNGLD</sequence>
<reference evidence="1" key="1">
    <citation type="journal article" date="2021" name="Mol. Plant Microbe Interact.">
        <title>Complete Genome Sequence of the Plant-Pathogenic Fungus Colletotrichum lupini.</title>
        <authorList>
            <person name="Baroncelli R."/>
            <person name="Pensec F."/>
            <person name="Da Lio D."/>
            <person name="Boufleur T."/>
            <person name="Vicente I."/>
            <person name="Sarrocco S."/>
            <person name="Picot A."/>
            <person name="Baraldi E."/>
            <person name="Sukno S."/>
            <person name="Thon M."/>
            <person name="Le Floch G."/>
        </authorList>
    </citation>
    <scope>NUCLEOTIDE SEQUENCE</scope>
    <source>
        <strain evidence="1">IMI 504893</strain>
    </source>
</reference>
<dbReference type="Proteomes" id="UP000830671">
    <property type="component" value="Chromosome 1"/>
</dbReference>
<dbReference type="KEGG" id="clup:CLUP02_01997"/>
<gene>
    <name evidence="1" type="ORF">CLUP02_01997</name>
</gene>
<organism evidence="1 2">
    <name type="scientific">Colletotrichum lupini</name>
    <dbReference type="NCBI Taxonomy" id="145971"/>
    <lineage>
        <taxon>Eukaryota</taxon>
        <taxon>Fungi</taxon>
        <taxon>Dikarya</taxon>
        <taxon>Ascomycota</taxon>
        <taxon>Pezizomycotina</taxon>
        <taxon>Sordariomycetes</taxon>
        <taxon>Hypocreomycetidae</taxon>
        <taxon>Glomerellales</taxon>
        <taxon>Glomerellaceae</taxon>
        <taxon>Colletotrichum</taxon>
        <taxon>Colletotrichum acutatum species complex</taxon>
    </lineage>
</organism>
<dbReference type="EMBL" id="CP019471">
    <property type="protein sequence ID" value="UQC75343.1"/>
    <property type="molecule type" value="Genomic_DNA"/>
</dbReference>
<dbReference type="AlphaFoldDB" id="A0A9Q8SE23"/>
<keyword evidence="2" id="KW-1185">Reference proteome</keyword>